<dbReference type="EMBL" id="BJXW01000014">
    <property type="protein sequence ID" value="GEN31339.1"/>
    <property type="molecule type" value="Genomic_DNA"/>
</dbReference>
<keyword evidence="2" id="KW-1185">Reference proteome</keyword>
<dbReference type="PANTHER" id="PTHR34352">
    <property type="entry name" value="PROTEIN YHFA"/>
    <property type="match status" value="1"/>
</dbReference>
<dbReference type="Gene3D" id="3.30.300.20">
    <property type="match status" value="1"/>
</dbReference>
<comment type="caution">
    <text evidence="1">The sequence shown here is derived from an EMBL/GenBank/DDBJ whole genome shotgun (WGS) entry which is preliminary data.</text>
</comment>
<dbReference type="Proteomes" id="UP000321491">
    <property type="component" value="Unassembled WGS sequence"/>
</dbReference>
<accession>A0A511UXJ7</accession>
<evidence type="ECO:0000313" key="2">
    <source>
        <dbReference type="Proteomes" id="UP000321491"/>
    </source>
</evidence>
<dbReference type="InterPro" id="IPR036102">
    <property type="entry name" value="OsmC/Ohrsf"/>
</dbReference>
<name>A0A511UXJ7_9BACI</name>
<reference evidence="1 2" key="1">
    <citation type="submission" date="2019-07" db="EMBL/GenBank/DDBJ databases">
        <title>Whole genome shotgun sequence of Cerasibacillus quisquiliarum NBRC 102429.</title>
        <authorList>
            <person name="Hosoyama A."/>
            <person name="Uohara A."/>
            <person name="Ohji S."/>
            <person name="Ichikawa N."/>
        </authorList>
    </citation>
    <scope>NUCLEOTIDE SEQUENCE [LARGE SCALE GENOMIC DNA]</scope>
    <source>
        <strain evidence="1 2">NBRC 102429</strain>
    </source>
</reference>
<gene>
    <name evidence="1" type="ORF">CQU01_15770</name>
</gene>
<sequence>MEFKMSENGMDVDLEYGTLHISGKSEFGFRPFQLLVASISSCSAMVFRKILEKQRITIDDLRVKANVTRNPDKVNRIEKIELHFIVIGKNLNENKLIKNLHLARKNCAMVRSVEDSINIEESLECVHV</sequence>
<organism evidence="1 2">
    <name type="scientific">Cerasibacillus quisquiliarum</name>
    <dbReference type="NCBI Taxonomy" id="227865"/>
    <lineage>
        <taxon>Bacteria</taxon>
        <taxon>Bacillati</taxon>
        <taxon>Bacillota</taxon>
        <taxon>Bacilli</taxon>
        <taxon>Bacillales</taxon>
        <taxon>Bacillaceae</taxon>
        <taxon>Cerasibacillus</taxon>
    </lineage>
</organism>
<protein>
    <submittedName>
        <fullName evidence="1">Osmotically inducible protein C</fullName>
    </submittedName>
</protein>
<dbReference type="SUPFAM" id="SSF82784">
    <property type="entry name" value="OsmC-like"/>
    <property type="match status" value="1"/>
</dbReference>
<proteinExistence type="predicted"/>
<dbReference type="AlphaFoldDB" id="A0A511UXJ7"/>
<dbReference type="Pfam" id="PF02566">
    <property type="entry name" value="OsmC"/>
    <property type="match status" value="1"/>
</dbReference>
<evidence type="ECO:0000313" key="1">
    <source>
        <dbReference type="EMBL" id="GEN31339.1"/>
    </source>
</evidence>
<dbReference type="OrthoDB" id="13625at2"/>
<dbReference type="PANTHER" id="PTHR34352:SF1">
    <property type="entry name" value="PROTEIN YHFA"/>
    <property type="match status" value="1"/>
</dbReference>
<dbReference type="InterPro" id="IPR015946">
    <property type="entry name" value="KH_dom-like_a/b"/>
</dbReference>
<dbReference type="RefSeq" id="WP_146937441.1">
    <property type="nucleotide sequence ID" value="NZ_BJXW01000014.1"/>
</dbReference>
<dbReference type="InterPro" id="IPR003718">
    <property type="entry name" value="OsmC/Ohr_fam"/>
</dbReference>